<organism evidence="1 2">
    <name type="scientific">Marasmiellus scandens</name>
    <dbReference type="NCBI Taxonomy" id="2682957"/>
    <lineage>
        <taxon>Eukaryota</taxon>
        <taxon>Fungi</taxon>
        <taxon>Dikarya</taxon>
        <taxon>Basidiomycota</taxon>
        <taxon>Agaricomycotina</taxon>
        <taxon>Agaricomycetes</taxon>
        <taxon>Agaricomycetidae</taxon>
        <taxon>Agaricales</taxon>
        <taxon>Marasmiineae</taxon>
        <taxon>Omphalotaceae</taxon>
        <taxon>Marasmiellus</taxon>
    </lineage>
</organism>
<sequence length="551" mass="62838">MKTGSPFAHLFGTNHSASAEETRTISDLISGPLRTVSQLDLEIKRLGTVLDKLRHKRDIFQDYIDAHRALLSPIRQLSSEVLAEIFIYCLPSDRNSTRSLSEAPLLLGLVCKRWREVSLSTPHLWTSLYIVIPDISNVAALSAVAEARMRGVESWLGRSGTLPLSISVYSIPRLHRDHHTTRAKAVFGMTERLWKCFEFYSSRWQSIELMATTACIPIFSGLQEMRESFPLLETFRFKLLENHPLPPELYVFKAKKLGEQAPRLRHLYISHISCDLLTEPSTFPCARLSHLELFPSPRPHTITICRALDILSMCPNLAFCGFNINCGLMRGEEEPPSWQSLILFPRLEKLKVVMNIYPGRLKKWNVFEYFDAPALRSLDIFILNTGAALEELPFQSLLNRSDSIEDLRLTSMTARLPYYAVEKSLNLLPNLKTLYIKVDSDASEQDCSSLLSYLTPDPNKHISCPVLRRLTVHGLPCSISDDQLLEFLRSRRAEIGLHNIEFHIMGRSKQRADLEERLDELRNRDVVVAFNYHPGEYRDSAFEGLGEGRSL</sequence>
<proteinExistence type="predicted"/>
<dbReference type="Gene3D" id="3.80.10.10">
    <property type="entry name" value="Ribonuclease Inhibitor"/>
    <property type="match status" value="1"/>
</dbReference>
<dbReference type="InterPro" id="IPR032675">
    <property type="entry name" value="LRR_dom_sf"/>
</dbReference>
<protein>
    <recommendedName>
        <fullName evidence="3">F-box domain-containing protein</fullName>
    </recommendedName>
</protein>
<gene>
    <name evidence="1" type="ORF">VKT23_017405</name>
</gene>
<evidence type="ECO:0000313" key="1">
    <source>
        <dbReference type="EMBL" id="KAK7439833.1"/>
    </source>
</evidence>
<comment type="caution">
    <text evidence="1">The sequence shown here is derived from an EMBL/GenBank/DDBJ whole genome shotgun (WGS) entry which is preliminary data.</text>
</comment>
<keyword evidence="2" id="KW-1185">Reference proteome</keyword>
<reference evidence="1 2" key="1">
    <citation type="submission" date="2024-01" db="EMBL/GenBank/DDBJ databases">
        <title>A draft genome for the cacao thread blight pathogen Marasmiellus scandens.</title>
        <authorList>
            <person name="Baruah I.K."/>
            <person name="Leung J."/>
            <person name="Bukari Y."/>
            <person name="Amoako-Attah I."/>
            <person name="Meinhardt L.W."/>
            <person name="Bailey B.A."/>
            <person name="Cohen S.P."/>
        </authorList>
    </citation>
    <scope>NUCLEOTIDE SEQUENCE [LARGE SCALE GENOMIC DNA]</scope>
    <source>
        <strain evidence="1 2">GH-19</strain>
    </source>
</reference>
<evidence type="ECO:0008006" key="3">
    <source>
        <dbReference type="Google" id="ProtNLM"/>
    </source>
</evidence>
<name>A0ABR1IS90_9AGAR</name>
<accession>A0ABR1IS90</accession>
<dbReference type="EMBL" id="JBANRG010000071">
    <property type="protein sequence ID" value="KAK7439833.1"/>
    <property type="molecule type" value="Genomic_DNA"/>
</dbReference>
<dbReference type="Gene3D" id="1.20.1280.50">
    <property type="match status" value="1"/>
</dbReference>
<dbReference type="Proteomes" id="UP001498398">
    <property type="component" value="Unassembled WGS sequence"/>
</dbReference>
<evidence type="ECO:0000313" key="2">
    <source>
        <dbReference type="Proteomes" id="UP001498398"/>
    </source>
</evidence>